<keyword evidence="9" id="KW-1185">Reference proteome</keyword>
<dbReference type="GO" id="GO:0003677">
    <property type="term" value="F:DNA binding"/>
    <property type="evidence" value="ECO:0007669"/>
    <property type="project" value="UniProtKB-KW"/>
</dbReference>
<evidence type="ECO:0000256" key="1">
    <source>
        <dbReference type="ARBA" id="ARBA00010641"/>
    </source>
</evidence>
<evidence type="ECO:0000256" key="5">
    <source>
        <dbReference type="ARBA" id="ARBA00023163"/>
    </source>
</evidence>
<dbReference type="GO" id="GO:0016987">
    <property type="term" value="F:sigma factor activity"/>
    <property type="evidence" value="ECO:0007669"/>
    <property type="project" value="UniProtKB-KW"/>
</dbReference>
<name>A0A7K1FFC1_9ACTN</name>
<dbReference type="InterPro" id="IPR007627">
    <property type="entry name" value="RNA_pol_sigma70_r2"/>
</dbReference>
<organism evidence="8 9">
    <name type="scientific">Nakamurella alba</name>
    <dbReference type="NCBI Taxonomy" id="2665158"/>
    <lineage>
        <taxon>Bacteria</taxon>
        <taxon>Bacillati</taxon>
        <taxon>Actinomycetota</taxon>
        <taxon>Actinomycetes</taxon>
        <taxon>Nakamurellales</taxon>
        <taxon>Nakamurellaceae</taxon>
        <taxon>Nakamurella</taxon>
    </lineage>
</organism>
<proteinExistence type="inferred from homology"/>
<dbReference type="InterPro" id="IPR013325">
    <property type="entry name" value="RNA_pol_sigma_r2"/>
</dbReference>
<keyword evidence="5" id="KW-0804">Transcription</keyword>
<dbReference type="NCBIfam" id="TIGR02937">
    <property type="entry name" value="sigma70-ECF"/>
    <property type="match status" value="1"/>
</dbReference>
<dbReference type="SUPFAM" id="SSF88946">
    <property type="entry name" value="Sigma2 domain of RNA polymerase sigma factors"/>
    <property type="match status" value="1"/>
</dbReference>
<feature type="domain" description="RNA polymerase sigma-70 region 2" evidence="6">
    <location>
        <begin position="8"/>
        <end position="71"/>
    </location>
</feature>
<accession>A0A7K1FFC1</accession>
<dbReference type="Gene3D" id="1.10.1740.10">
    <property type="match status" value="1"/>
</dbReference>
<evidence type="ECO:0000256" key="4">
    <source>
        <dbReference type="ARBA" id="ARBA00023125"/>
    </source>
</evidence>
<sequence length="165" mass="18775">MTFDEFLHDHLDPLARYARVLTGNRDDAHDLVADTLVAASDKWERIRRTDAPETYVRRMLTNRHIDRHRRTAVLGRVRKLLVSYRTPAVEGTGTVDQRLYLDSLLRDLPARQRAAIVLRFYLGRSDEEIAAELGVAEGSVRSAISRGLATLRTRTSAIDVRSHLT</sequence>
<evidence type="ECO:0000256" key="2">
    <source>
        <dbReference type="ARBA" id="ARBA00023015"/>
    </source>
</evidence>
<dbReference type="Proteomes" id="UP000460221">
    <property type="component" value="Unassembled WGS sequence"/>
</dbReference>
<keyword evidence="2" id="KW-0805">Transcription regulation</keyword>
<evidence type="ECO:0000259" key="6">
    <source>
        <dbReference type="Pfam" id="PF04542"/>
    </source>
</evidence>
<dbReference type="GO" id="GO:0006352">
    <property type="term" value="P:DNA-templated transcription initiation"/>
    <property type="evidence" value="ECO:0007669"/>
    <property type="project" value="InterPro"/>
</dbReference>
<dbReference type="PANTHER" id="PTHR43133">
    <property type="entry name" value="RNA POLYMERASE ECF-TYPE SIGMA FACTO"/>
    <property type="match status" value="1"/>
</dbReference>
<dbReference type="InterPro" id="IPR014284">
    <property type="entry name" value="RNA_pol_sigma-70_dom"/>
</dbReference>
<dbReference type="EMBL" id="WLYK01000001">
    <property type="protein sequence ID" value="MTD12798.1"/>
    <property type="molecule type" value="Genomic_DNA"/>
</dbReference>
<keyword evidence="3" id="KW-0731">Sigma factor</keyword>
<gene>
    <name evidence="8" type="ORF">GIS00_02415</name>
</gene>
<evidence type="ECO:0000313" key="9">
    <source>
        <dbReference type="Proteomes" id="UP000460221"/>
    </source>
</evidence>
<dbReference type="Pfam" id="PF04542">
    <property type="entry name" value="Sigma70_r2"/>
    <property type="match status" value="1"/>
</dbReference>
<keyword evidence="4" id="KW-0238">DNA-binding</keyword>
<dbReference type="RefSeq" id="WP_322097381.1">
    <property type="nucleotide sequence ID" value="NZ_WLYK01000001.1"/>
</dbReference>
<dbReference type="SUPFAM" id="SSF88659">
    <property type="entry name" value="Sigma3 and sigma4 domains of RNA polymerase sigma factors"/>
    <property type="match status" value="1"/>
</dbReference>
<dbReference type="InterPro" id="IPR036388">
    <property type="entry name" value="WH-like_DNA-bd_sf"/>
</dbReference>
<dbReference type="Gene3D" id="1.10.10.10">
    <property type="entry name" value="Winged helix-like DNA-binding domain superfamily/Winged helix DNA-binding domain"/>
    <property type="match status" value="1"/>
</dbReference>
<reference evidence="8 9" key="1">
    <citation type="submission" date="2019-11" db="EMBL/GenBank/DDBJ databases">
        <authorList>
            <person name="Jiang L.-Q."/>
        </authorList>
    </citation>
    <scope>NUCLEOTIDE SEQUENCE [LARGE SCALE GENOMIC DNA]</scope>
    <source>
        <strain evidence="8 9">YIM 132087</strain>
    </source>
</reference>
<evidence type="ECO:0000259" key="7">
    <source>
        <dbReference type="Pfam" id="PF08281"/>
    </source>
</evidence>
<comment type="caution">
    <text evidence="8">The sequence shown here is derived from an EMBL/GenBank/DDBJ whole genome shotgun (WGS) entry which is preliminary data.</text>
</comment>
<comment type="similarity">
    <text evidence="1">Belongs to the sigma-70 factor family. ECF subfamily.</text>
</comment>
<feature type="domain" description="RNA polymerase sigma factor 70 region 4 type 2" evidence="7">
    <location>
        <begin position="99"/>
        <end position="151"/>
    </location>
</feature>
<evidence type="ECO:0000313" key="8">
    <source>
        <dbReference type="EMBL" id="MTD12798.1"/>
    </source>
</evidence>
<dbReference type="InterPro" id="IPR013324">
    <property type="entry name" value="RNA_pol_sigma_r3/r4-like"/>
</dbReference>
<dbReference type="InterPro" id="IPR039425">
    <property type="entry name" value="RNA_pol_sigma-70-like"/>
</dbReference>
<dbReference type="Pfam" id="PF08281">
    <property type="entry name" value="Sigma70_r4_2"/>
    <property type="match status" value="1"/>
</dbReference>
<dbReference type="InterPro" id="IPR013249">
    <property type="entry name" value="RNA_pol_sigma70_r4_t2"/>
</dbReference>
<evidence type="ECO:0000256" key="3">
    <source>
        <dbReference type="ARBA" id="ARBA00023082"/>
    </source>
</evidence>
<dbReference type="AlphaFoldDB" id="A0A7K1FFC1"/>
<protein>
    <submittedName>
        <fullName evidence="8">Sigma-70 family RNA polymerase sigma factor</fullName>
    </submittedName>
</protein>
<dbReference type="PANTHER" id="PTHR43133:SF50">
    <property type="entry name" value="ECF RNA POLYMERASE SIGMA FACTOR SIGM"/>
    <property type="match status" value="1"/>
</dbReference>
<dbReference type="CDD" id="cd06171">
    <property type="entry name" value="Sigma70_r4"/>
    <property type="match status" value="1"/>
</dbReference>